<dbReference type="HOGENOM" id="CLU_1684642_0_0_14"/>
<protein>
    <submittedName>
        <fullName evidence="2">Uncharacterized protein</fullName>
    </submittedName>
</protein>
<feature type="region of interest" description="Disordered" evidence="1">
    <location>
        <begin position="112"/>
        <end position="138"/>
    </location>
</feature>
<proteinExistence type="predicted"/>
<evidence type="ECO:0000256" key="1">
    <source>
        <dbReference type="SAM" id="MobiDB-lite"/>
    </source>
</evidence>
<dbReference type="Proteomes" id="UP000007484">
    <property type="component" value="Chromosome"/>
</dbReference>
<accession>F0QQ87</accession>
<evidence type="ECO:0000313" key="3">
    <source>
        <dbReference type="Proteomes" id="UP000007484"/>
    </source>
</evidence>
<gene>
    <name evidence="2" type="ordered locus">MSU_0113</name>
</gene>
<evidence type="ECO:0000313" key="2">
    <source>
        <dbReference type="EMBL" id="ADX97657.1"/>
    </source>
</evidence>
<keyword evidence="3" id="KW-1185">Reference proteome</keyword>
<dbReference type="STRING" id="768700.MSU_0113"/>
<dbReference type="KEGG" id="mss:MSU_0113"/>
<organism evidence="2 3">
    <name type="scientific">Mycoplasma suis (strain Illinois)</name>
    <dbReference type="NCBI Taxonomy" id="768700"/>
    <lineage>
        <taxon>Bacteria</taxon>
        <taxon>Bacillati</taxon>
        <taxon>Mycoplasmatota</taxon>
        <taxon>Mollicutes</taxon>
        <taxon>Mycoplasmataceae</taxon>
        <taxon>Mycoplasma</taxon>
    </lineage>
</organism>
<name>F0QQ87_MYCSL</name>
<dbReference type="EMBL" id="CP002525">
    <property type="protein sequence ID" value="ADX97657.1"/>
    <property type="molecule type" value="Genomic_DNA"/>
</dbReference>
<sequence>MTIGFHNCLIPFVVGGLVVAGGGGYTLLNYWKKVDIGEQVAVKIEKENNGSQKLVCERWEDGIKWESYLDEPKCKSLFESLQRRSSETETKKLIIVESENSSEILQSLFSSKNENNQASSGTSQTQGTSGQQNGAGKQNSLDLKKNFKIDNLTCNSKENLVDNKIVVFCK</sequence>
<dbReference type="AlphaFoldDB" id="F0QQ87"/>
<reference evidence="2 3" key="1">
    <citation type="journal article" date="2011" name="J. Bacteriol.">
        <title>Complete genome sequences of two hemotropic Mycoplasmas, Mycoplasma haemofelis strain Ohio2 and Mycoplasma suis strain Illinois.</title>
        <authorList>
            <person name="Messick J.B."/>
            <person name="Santos A.P."/>
            <person name="Guimaraes A.M."/>
        </authorList>
    </citation>
    <scope>NUCLEOTIDE SEQUENCE [LARGE SCALE GENOMIC DNA]</scope>
    <source>
        <strain evidence="2 3">Illinois</strain>
    </source>
</reference>
<feature type="compositionally biased region" description="Low complexity" evidence="1">
    <location>
        <begin position="115"/>
        <end position="136"/>
    </location>
</feature>
<dbReference type="RefSeq" id="WP_013608806.1">
    <property type="nucleotide sequence ID" value="NC_015155.1"/>
</dbReference>